<dbReference type="RefSeq" id="WP_074743830.1">
    <property type="nucleotide sequence ID" value="NZ_FOCT01000001.1"/>
</dbReference>
<dbReference type="HAMAP" id="MF_00460">
    <property type="entry name" value="UPF0125_RnfH"/>
    <property type="match status" value="1"/>
</dbReference>
<protein>
    <recommendedName>
        <fullName evidence="2">UPF0125 protein SAMN05216404_101337</fullName>
    </recommendedName>
</protein>
<dbReference type="Gene3D" id="3.10.20.280">
    <property type="entry name" value="RnfH-like"/>
    <property type="match status" value="1"/>
</dbReference>
<dbReference type="PANTHER" id="PTHR37483">
    <property type="entry name" value="UPF0125 PROTEIN RATB"/>
    <property type="match status" value="1"/>
</dbReference>
<dbReference type="EMBL" id="FOCT01000001">
    <property type="protein sequence ID" value="SEM85804.1"/>
    <property type="molecule type" value="Genomic_DNA"/>
</dbReference>
<dbReference type="Pfam" id="PF03658">
    <property type="entry name" value="Ub-RnfH"/>
    <property type="match status" value="1"/>
</dbReference>
<accession>A0A1H8BUK2</accession>
<organism evidence="3 4">
    <name type="scientific">Nitrosospira multiformis</name>
    <dbReference type="NCBI Taxonomy" id="1231"/>
    <lineage>
        <taxon>Bacteria</taxon>
        <taxon>Pseudomonadati</taxon>
        <taxon>Pseudomonadota</taxon>
        <taxon>Betaproteobacteria</taxon>
        <taxon>Nitrosomonadales</taxon>
        <taxon>Nitrosomonadaceae</taxon>
        <taxon>Nitrosospira</taxon>
    </lineage>
</organism>
<sequence length="96" mass="11070">MEVPGPNIDIEVVYALPEKQIVRQMNLPEGTTVEQAVKLSGILPRFPEIDLLKNKLGIYGKLVPPTTVLRNRDRIEIYRPLRVDPKEARRKRAKNR</sequence>
<evidence type="ECO:0000256" key="2">
    <source>
        <dbReference type="HAMAP-Rule" id="MF_00460"/>
    </source>
</evidence>
<dbReference type="SUPFAM" id="SSF54285">
    <property type="entry name" value="MoaD/ThiS"/>
    <property type="match status" value="1"/>
</dbReference>
<comment type="similarity">
    <text evidence="1 2">Belongs to the UPF0125 (RnfH) family.</text>
</comment>
<dbReference type="InterPro" id="IPR037021">
    <property type="entry name" value="RnfH_sf"/>
</dbReference>
<gene>
    <name evidence="3" type="ORF">SAMN05216404_101337</name>
</gene>
<name>A0A1H8BUK2_9PROT</name>
<evidence type="ECO:0000256" key="1">
    <source>
        <dbReference type="ARBA" id="ARBA00010645"/>
    </source>
</evidence>
<dbReference type="NCBIfam" id="NF002490">
    <property type="entry name" value="PRK01777.1"/>
    <property type="match status" value="1"/>
</dbReference>
<dbReference type="PANTHER" id="PTHR37483:SF1">
    <property type="entry name" value="UPF0125 PROTEIN RATB"/>
    <property type="match status" value="1"/>
</dbReference>
<reference evidence="3 4" key="1">
    <citation type="submission" date="2016-10" db="EMBL/GenBank/DDBJ databases">
        <authorList>
            <person name="de Groot N.N."/>
        </authorList>
    </citation>
    <scope>NUCLEOTIDE SEQUENCE [LARGE SCALE GENOMIC DNA]</scope>
    <source>
        <strain evidence="3 4">Nl18</strain>
    </source>
</reference>
<dbReference type="Proteomes" id="UP000183898">
    <property type="component" value="Unassembled WGS sequence"/>
</dbReference>
<dbReference type="InterPro" id="IPR005346">
    <property type="entry name" value="RnfH"/>
</dbReference>
<dbReference type="InterPro" id="IPR016155">
    <property type="entry name" value="Mopterin_synth/thiamin_S_b"/>
</dbReference>
<proteinExistence type="inferred from homology"/>
<evidence type="ECO:0000313" key="4">
    <source>
        <dbReference type="Proteomes" id="UP000183898"/>
    </source>
</evidence>
<dbReference type="AlphaFoldDB" id="A0A1H8BUK2"/>
<evidence type="ECO:0000313" key="3">
    <source>
        <dbReference type="EMBL" id="SEM85804.1"/>
    </source>
</evidence>